<sequence length="252" mass="28244">MTKQKSTPAVKTIEEAKALCRRAKGKQSYVATEIWLTKFRYWYSPSGKRYKATASAIAIYSFIAGLNEQGKECYANQDTLGKVGRVEARQARNIIRMFEDLGVVHVEDRKGQTSIYTAFPFTDAHITPPEALTEQPPVAVSDEVPAPEPVKAAEEQSIPDWDDIPCVWDDFDYQSAPTMPIQQDRPEFPWGGVAICKPNGQPPDAAVEWALTETMGDEKTAYQLISRVVSERTGRTEVFTPQTEEDFDSIPF</sequence>
<evidence type="ECO:0000313" key="1">
    <source>
        <dbReference type="EMBL" id="KGT95789.1"/>
    </source>
</evidence>
<organism evidence="1 2">
    <name type="scientific">Erwinia typographi</name>
    <dbReference type="NCBI Taxonomy" id="371042"/>
    <lineage>
        <taxon>Bacteria</taxon>
        <taxon>Pseudomonadati</taxon>
        <taxon>Pseudomonadota</taxon>
        <taxon>Gammaproteobacteria</taxon>
        <taxon>Enterobacterales</taxon>
        <taxon>Erwiniaceae</taxon>
        <taxon>Erwinia</taxon>
    </lineage>
</organism>
<dbReference type="EMBL" id="JRUQ01000006">
    <property type="protein sequence ID" value="KGT95789.1"/>
    <property type="molecule type" value="Genomic_DNA"/>
</dbReference>
<protein>
    <recommendedName>
        <fullName evidence="3">Helix-turn-helix domain-containing protein</fullName>
    </recommendedName>
</protein>
<comment type="caution">
    <text evidence="1">The sequence shown here is derived from an EMBL/GenBank/DDBJ whole genome shotgun (WGS) entry which is preliminary data.</text>
</comment>
<evidence type="ECO:0000313" key="2">
    <source>
        <dbReference type="Proteomes" id="UP000030351"/>
    </source>
</evidence>
<proteinExistence type="predicted"/>
<gene>
    <name evidence="1" type="ORF">NG99_01200</name>
</gene>
<reference evidence="1 2" key="1">
    <citation type="submission" date="2014-10" db="EMBL/GenBank/DDBJ databases">
        <title>Genome sequence of Erwinia typographi M043b.</title>
        <authorList>
            <person name="Chan K.-G."/>
            <person name="Tan W.-S."/>
        </authorList>
    </citation>
    <scope>NUCLEOTIDE SEQUENCE [LARGE SCALE GENOMIC DNA]</scope>
    <source>
        <strain evidence="1 2">M043b</strain>
    </source>
</reference>
<dbReference type="OrthoDB" id="6617438at2"/>
<keyword evidence="2" id="KW-1185">Reference proteome</keyword>
<dbReference type="RefSeq" id="WP_034887542.1">
    <property type="nucleotide sequence ID" value="NZ_JRUQ01000006.1"/>
</dbReference>
<accession>A0A0A3ZD97</accession>
<name>A0A0A3ZD97_9GAMM</name>
<evidence type="ECO:0008006" key="3">
    <source>
        <dbReference type="Google" id="ProtNLM"/>
    </source>
</evidence>
<dbReference type="AlphaFoldDB" id="A0A0A3ZD97"/>
<dbReference type="Proteomes" id="UP000030351">
    <property type="component" value="Unassembled WGS sequence"/>
</dbReference>